<dbReference type="Proteomes" id="UP000006447">
    <property type="component" value="Unassembled WGS sequence"/>
</dbReference>
<evidence type="ECO:0000256" key="6">
    <source>
        <dbReference type="ARBA" id="ARBA00037114"/>
    </source>
</evidence>
<dbReference type="GO" id="GO:0042586">
    <property type="term" value="F:peptide deformylase activity"/>
    <property type="evidence" value="ECO:0007669"/>
    <property type="project" value="InterPro"/>
</dbReference>
<name>I0W5S7_RHOOP</name>
<comment type="caution">
    <text evidence="8">The sequence shown here is derived from an EMBL/GenBank/DDBJ whole genome shotgun (WGS) entry which is preliminary data.</text>
</comment>
<dbReference type="PANTHER" id="PTHR10458:SF2">
    <property type="entry name" value="PEPTIDE DEFORMYLASE, MITOCHONDRIAL"/>
    <property type="match status" value="1"/>
</dbReference>
<evidence type="ECO:0000256" key="1">
    <source>
        <dbReference type="ARBA" id="ARBA00010759"/>
    </source>
</evidence>
<evidence type="ECO:0000256" key="7">
    <source>
        <dbReference type="SAM" id="MobiDB-lite"/>
    </source>
</evidence>
<evidence type="ECO:0000256" key="3">
    <source>
        <dbReference type="ARBA" id="ARBA00022801"/>
    </source>
</evidence>
<feature type="region of interest" description="Disordered" evidence="7">
    <location>
        <begin position="99"/>
        <end position="128"/>
    </location>
</feature>
<evidence type="ECO:0000313" key="9">
    <source>
        <dbReference type="Proteomes" id="UP000006447"/>
    </source>
</evidence>
<evidence type="ECO:0000256" key="5">
    <source>
        <dbReference type="ARBA" id="ARBA00023004"/>
    </source>
</evidence>
<dbReference type="EMBL" id="AJJH01000178">
    <property type="protein sequence ID" value="EID71743.1"/>
    <property type="molecule type" value="Genomic_DNA"/>
</dbReference>
<dbReference type="AlphaFoldDB" id="I0W5S7"/>
<accession>I0W5S7</accession>
<protein>
    <submittedName>
        <fullName evidence="8">Peptide deformylase</fullName>
    </submittedName>
</protein>
<dbReference type="Pfam" id="PF01327">
    <property type="entry name" value="Pep_deformylase"/>
    <property type="match status" value="1"/>
</dbReference>
<dbReference type="InterPro" id="IPR036821">
    <property type="entry name" value="Peptide_deformylase_sf"/>
</dbReference>
<dbReference type="GO" id="GO:0006412">
    <property type="term" value="P:translation"/>
    <property type="evidence" value="ECO:0007669"/>
    <property type="project" value="UniProtKB-KW"/>
</dbReference>
<keyword evidence="4" id="KW-0648">Protein biosynthesis</keyword>
<sequence length="128" mass="14306">MYDLIDDTRRHRGHVINPTLETSPLPETMPDPDELEGCLSVPGERYPTGRADWARVVGVDIDNNPISVEGTGYLARCLQHETDHLAGHLYLDRLVGGNHRAARTRRPQDDQTASVDRPWQYVGPRGGP</sequence>
<keyword evidence="3" id="KW-0378">Hydrolase</keyword>
<dbReference type="PANTHER" id="PTHR10458">
    <property type="entry name" value="PEPTIDE DEFORMYLASE"/>
    <property type="match status" value="1"/>
</dbReference>
<keyword evidence="2" id="KW-0479">Metal-binding</keyword>
<dbReference type="PRINTS" id="PR01576">
    <property type="entry name" value="PDEFORMYLASE"/>
</dbReference>
<comment type="similarity">
    <text evidence="1">Belongs to the polypeptide deformylase family.</text>
</comment>
<keyword evidence="5" id="KW-0408">Iron</keyword>
<evidence type="ECO:0000256" key="4">
    <source>
        <dbReference type="ARBA" id="ARBA00022917"/>
    </source>
</evidence>
<dbReference type="GO" id="GO:0046872">
    <property type="term" value="F:metal ion binding"/>
    <property type="evidence" value="ECO:0007669"/>
    <property type="project" value="UniProtKB-KW"/>
</dbReference>
<evidence type="ECO:0000256" key="2">
    <source>
        <dbReference type="ARBA" id="ARBA00022723"/>
    </source>
</evidence>
<evidence type="ECO:0000313" key="8">
    <source>
        <dbReference type="EMBL" id="EID71743.1"/>
    </source>
</evidence>
<gene>
    <name evidence="8" type="ORF">W59_38589</name>
</gene>
<organism evidence="8 9">
    <name type="scientific">Rhodococcus opacus RKJ300 = JCM 13270</name>
    <dbReference type="NCBI Taxonomy" id="1165867"/>
    <lineage>
        <taxon>Bacteria</taxon>
        <taxon>Bacillati</taxon>
        <taxon>Actinomycetota</taxon>
        <taxon>Actinomycetes</taxon>
        <taxon>Mycobacteriales</taxon>
        <taxon>Nocardiaceae</taxon>
        <taxon>Rhodococcus</taxon>
    </lineage>
</organism>
<proteinExistence type="inferred from homology"/>
<dbReference type="InterPro" id="IPR023635">
    <property type="entry name" value="Peptide_deformylase"/>
</dbReference>
<dbReference type="Gene3D" id="3.90.45.10">
    <property type="entry name" value="Peptide deformylase"/>
    <property type="match status" value="1"/>
</dbReference>
<reference evidence="8 9" key="1">
    <citation type="journal article" date="2012" name="J. Bacteriol.">
        <title>Draft genome sequence of the nitrophenol-degrading actinomycete Rhodococcus imtechensis RKJ300.</title>
        <authorList>
            <person name="Vikram S."/>
            <person name="Kumar S."/>
            <person name="Subramanian S."/>
            <person name="Raghava G.P."/>
        </authorList>
    </citation>
    <scope>NUCLEOTIDE SEQUENCE [LARGE SCALE GENOMIC DNA]</scope>
    <source>
        <strain evidence="8 9">RKJ300</strain>
    </source>
</reference>
<comment type="function">
    <text evidence="6">Removes the formyl group from the N-terminal Met of newly synthesized proteins.</text>
</comment>
<dbReference type="PATRIC" id="fig|1165867.3.peg.7911"/>
<dbReference type="SUPFAM" id="SSF56420">
    <property type="entry name" value="Peptide deformylase"/>
    <property type="match status" value="1"/>
</dbReference>